<dbReference type="AlphaFoldDB" id="A0AAJ1X401"/>
<dbReference type="InterPro" id="IPR009351">
    <property type="entry name" value="AlkZ-like"/>
</dbReference>
<sequence>MVRTVTDAERRTRVAQRHGVAPQHRYDDVLAAVRAMTVLHATEPATVHLALHARVRDLALADVDAELYGTRAVVKQLAMRRTLFVFPRDLLPAAWGSASARVLAAERNRVAKDAVALGVAPDGHAWLDDARGRVLDALASAPGGLTAQDLRPVLPELTAAGAPAEVRQLAGRVVTNLGLSAHVVRGTNTQHWRLSRPRWTAIADWLGEVPAPLDAAAGWARLVAAWLGTFGPGTEDDVVWWLGATKGVVRRALADVGAVQVALEDGRPAWVAADDPLLDGALATAEPWAALLPVLDPTVMGWKERDFYLGGHRAAIFDRNGNAGTTAWWDGRVVGCWVQDPEGVVEVRPLEPLGADAAAALRVEAARLTAWLDGTRVGTVYPSAAMRQEAADCPYPVLRA</sequence>
<name>A0AAJ1X401_9ACTN</name>
<gene>
    <name evidence="1" type="ORF">QE405_002366</name>
</gene>
<dbReference type="PANTHER" id="PTHR38479:SF2">
    <property type="entry name" value="WINGED HELIX DNA-BINDING DOMAIN-CONTAINING PROTEIN"/>
    <property type="match status" value="1"/>
</dbReference>
<dbReference type="Pfam" id="PF06224">
    <property type="entry name" value="AlkZ-like"/>
    <property type="match status" value="1"/>
</dbReference>
<dbReference type="RefSeq" id="WP_307200984.1">
    <property type="nucleotide sequence ID" value="NZ_JAUTAN010000001.1"/>
</dbReference>
<evidence type="ECO:0000313" key="2">
    <source>
        <dbReference type="Proteomes" id="UP001239215"/>
    </source>
</evidence>
<protein>
    <recommendedName>
        <fullName evidence="3">Winged helix DNA-binding domain-containing protein</fullName>
    </recommendedName>
</protein>
<comment type="caution">
    <text evidence="1">The sequence shown here is derived from an EMBL/GenBank/DDBJ whole genome shotgun (WGS) entry which is preliminary data.</text>
</comment>
<evidence type="ECO:0000313" key="1">
    <source>
        <dbReference type="EMBL" id="MDQ1105082.1"/>
    </source>
</evidence>
<dbReference type="PANTHER" id="PTHR38479">
    <property type="entry name" value="LMO0824 PROTEIN"/>
    <property type="match status" value="1"/>
</dbReference>
<reference evidence="1" key="1">
    <citation type="submission" date="2023-07" db="EMBL/GenBank/DDBJ databases">
        <title>Functional and genomic diversity of the sorghum phyllosphere microbiome.</title>
        <authorList>
            <person name="Shade A."/>
        </authorList>
    </citation>
    <scope>NUCLEOTIDE SEQUENCE</scope>
    <source>
        <strain evidence="1">SORGH_AS_1067</strain>
    </source>
</reference>
<evidence type="ECO:0008006" key="3">
    <source>
        <dbReference type="Google" id="ProtNLM"/>
    </source>
</evidence>
<accession>A0AAJ1X401</accession>
<dbReference type="Proteomes" id="UP001239215">
    <property type="component" value="Unassembled WGS sequence"/>
</dbReference>
<dbReference type="EMBL" id="JAUTAN010000001">
    <property type="protein sequence ID" value="MDQ1105082.1"/>
    <property type="molecule type" value="Genomic_DNA"/>
</dbReference>
<organism evidence="1 2">
    <name type="scientific">Nocardioides zeae</name>
    <dbReference type="NCBI Taxonomy" id="1457234"/>
    <lineage>
        <taxon>Bacteria</taxon>
        <taxon>Bacillati</taxon>
        <taxon>Actinomycetota</taxon>
        <taxon>Actinomycetes</taxon>
        <taxon>Propionibacteriales</taxon>
        <taxon>Nocardioidaceae</taxon>
        <taxon>Nocardioides</taxon>
    </lineage>
</organism>
<proteinExistence type="predicted"/>